<dbReference type="HOGENOM" id="CLU_009487_2_0_1"/>
<sequence>EDHPVMLSIITDLDAILDTMSAAQATSNRAGQWVFRSAQKGYKAQVLQLTKKESGLHFLPGKITNAQLMENKIENLSTQMNRHAPDLWRLVANLLAADPAADRRRARLAYRKAGSGTQKADPRLNDGDITMGDAVGDMSEDETPEDSGDIRLINEDEDAPEDLIEQVQHQLNSLIKQVLCLSIMMHSTNQRCNSLQSIIGVFLHACNTPDAVLELLAHLGVSISPSTISNAVSNLSKESSSDIRKLGRTLLTLYAYDNLDVDLKHLVPTVEN</sequence>
<feature type="non-terminal residue" evidence="2">
    <location>
        <position position="1"/>
    </location>
</feature>
<feature type="non-terminal residue" evidence="2">
    <location>
        <position position="272"/>
    </location>
</feature>
<keyword evidence="3" id="KW-1185">Reference proteome</keyword>
<dbReference type="Proteomes" id="UP000054477">
    <property type="component" value="Unassembled WGS sequence"/>
</dbReference>
<evidence type="ECO:0000256" key="1">
    <source>
        <dbReference type="SAM" id="MobiDB-lite"/>
    </source>
</evidence>
<reference evidence="2 3" key="1">
    <citation type="submission" date="2014-04" db="EMBL/GenBank/DDBJ databases">
        <authorList>
            <consortium name="DOE Joint Genome Institute"/>
            <person name="Kuo A."/>
            <person name="Kohler A."/>
            <person name="Nagy L.G."/>
            <person name="Floudas D."/>
            <person name="Copeland A."/>
            <person name="Barry K.W."/>
            <person name="Cichocki N."/>
            <person name="Veneault-Fourrey C."/>
            <person name="LaButti K."/>
            <person name="Lindquist E.A."/>
            <person name="Lipzen A."/>
            <person name="Lundell T."/>
            <person name="Morin E."/>
            <person name="Murat C."/>
            <person name="Sun H."/>
            <person name="Tunlid A."/>
            <person name="Henrissat B."/>
            <person name="Grigoriev I.V."/>
            <person name="Hibbett D.S."/>
            <person name="Martin F."/>
            <person name="Nordberg H.P."/>
            <person name="Cantor M.N."/>
            <person name="Hua S.X."/>
        </authorList>
    </citation>
    <scope>NUCLEOTIDE SEQUENCE [LARGE SCALE GENOMIC DNA]</scope>
    <source>
        <strain evidence="2 3">LaAM-08-1</strain>
    </source>
</reference>
<name>A0A0C9WK97_9AGAR</name>
<feature type="region of interest" description="Disordered" evidence="1">
    <location>
        <begin position="112"/>
        <end position="148"/>
    </location>
</feature>
<protein>
    <submittedName>
        <fullName evidence="2">Uncharacterized protein</fullName>
    </submittedName>
</protein>
<evidence type="ECO:0000313" key="3">
    <source>
        <dbReference type="Proteomes" id="UP000054477"/>
    </source>
</evidence>
<evidence type="ECO:0000313" key="2">
    <source>
        <dbReference type="EMBL" id="KIJ96064.1"/>
    </source>
</evidence>
<accession>A0A0C9WK97</accession>
<dbReference type="EMBL" id="KN838733">
    <property type="protein sequence ID" value="KIJ96064.1"/>
    <property type="molecule type" value="Genomic_DNA"/>
</dbReference>
<feature type="compositionally biased region" description="Acidic residues" evidence="1">
    <location>
        <begin position="138"/>
        <end position="147"/>
    </location>
</feature>
<dbReference type="OrthoDB" id="3024039at2759"/>
<reference evidence="3" key="2">
    <citation type="submission" date="2015-01" db="EMBL/GenBank/DDBJ databases">
        <title>Evolutionary Origins and Diversification of the Mycorrhizal Mutualists.</title>
        <authorList>
            <consortium name="DOE Joint Genome Institute"/>
            <consortium name="Mycorrhizal Genomics Consortium"/>
            <person name="Kohler A."/>
            <person name="Kuo A."/>
            <person name="Nagy L.G."/>
            <person name="Floudas D."/>
            <person name="Copeland A."/>
            <person name="Barry K.W."/>
            <person name="Cichocki N."/>
            <person name="Veneault-Fourrey C."/>
            <person name="LaButti K."/>
            <person name="Lindquist E.A."/>
            <person name="Lipzen A."/>
            <person name="Lundell T."/>
            <person name="Morin E."/>
            <person name="Murat C."/>
            <person name="Riley R."/>
            <person name="Ohm R."/>
            <person name="Sun H."/>
            <person name="Tunlid A."/>
            <person name="Henrissat B."/>
            <person name="Grigoriev I.V."/>
            <person name="Hibbett D.S."/>
            <person name="Martin F."/>
        </authorList>
    </citation>
    <scope>NUCLEOTIDE SEQUENCE [LARGE SCALE GENOMIC DNA]</scope>
    <source>
        <strain evidence="3">LaAM-08-1</strain>
    </source>
</reference>
<organism evidence="2 3">
    <name type="scientific">Laccaria amethystina LaAM-08-1</name>
    <dbReference type="NCBI Taxonomy" id="1095629"/>
    <lineage>
        <taxon>Eukaryota</taxon>
        <taxon>Fungi</taxon>
        <taxon>Dikarya</taxon>
        <taxon>Basidiomycota</taxon>
        <taxon>Agaricomycotina</taxon>
        <taxon>Agaricomycetes</taxon>
        <taxon>Agaricomycetidae</taxon>
        <taxon>Agaricales</taxon>
        <taxon>Agaricineae</taxon>
        <taxon>Hydnangiaceae</taxon>
        <taxon>Laccaria</taxon>
    </lineage>
</organism>
<dbReference type="AlphaFoldDB" id="A0A0C9WK97"/>
<dbReference type="STRING" id="1095629.A0A0C9WK97"/>
<proteinExistence type="predicted"/>
<gene>
    <name evidence="2" type="ORF">K443DRAFT_58662</name>
</gene>